<evidence type="ECO:0000256" key="3">
    <source>
        <dbReference type="ARBA" id="ARBA00022840"/>
    </source>
</evidence>
<keyword evidence="3" id="KW-0067">ATP-binding</keyword>
<dbReference type="SUPFAM" id="SSF55073">
    <property type="entry name" value="Nucleotide cyclase"/>
    <property type="match status" value="1"/>
</dbReference>
<dbReference type="Pfam" id="PF00486">
    <property type="entry name" value="Trans_reg_C"/>
    <property type="match status" value="1"/>
</dbReference>
<dbReference type="GO" id="GO:0000160">
    <property type="term" value="P:phosphorelay signal transduction system"/>
    <property type="evidence" value="ECO:0007669"/>
    <property type="project" value="InterPro"/>
</dbReference>
<evidence type="ECO:0000313" key="7">
    <source>
        <dbReference type="EMBL" id="PIL21368.1"/>
    </source>
</evidence>
<comment type="similarity">
    <text evidence="1">Belongs to the AfsR/DnrI/RedD regulatory family.</text>
</comment>
<dbReference type="Pfam" id="PF13191">
    <property type="entry name" value="AAA_16"/>
    <property type="match status" value="1"/>
</dbReference>
<dbReference type="InterPro" id="IPR011990">
    <property type="entry name" value="TPR-like_helical_dom_sf"/>
</dbReference>
<keyword evidence="4" id="KW-0238">DNA-binding</keyword>
<dbReference type="GO" id="GO:0005524">
    <property type="term" value="F:ATP binding"/>
    <property type="evidence" value="ECO:0007669"/>
    <property type="project" value="UniProtKB-KW"/>
</dbReference>
<dbReference type="InterPro" id="IPR027417">
    <property type="entry name" value="P-loop_NTPase"/>
</dbReference>
<reference evidence="7 8" key="1">
    <citation type="submission" date="2013-09" db="EMBL/GenBank/DDBJ databases">
        <title>Genome sequencing of Phaeobacter antarcticus sp. nov. SM1211.</title>
        <authorList>
            <person name="Zhang X.-Y."/>
            <person name="Liu C."/>
            <person name="Chen X.-L."/>
            <person name="Xie B.-B."/>
            <person name="Qin Q.-L."/>
            <person name="Rong J.-C."/>
            <person name="Zhang Y.-Z."/>
        </authorList>
    </citation>
    <scope>NUCLEOTIDE SEQUENCE [LARGE SCALE GENOMIC DNA]</scope>
    <source>
        <strain evidence="7 8">SM1211</strain>
    </source>
</reference>
<dbReference type="Gene3D" id="3.40.50.300">
    <property type="entry name" value="P-loop containing nucleotide triphosphate hydrolases"/>
    <property type="match status" value="1"/>
</dbReference>
<dbReference type="OrthoDB" id="341967at2"/>
<dbReference type="PANTHER" id="PTHR16305">
    <property type="entry name" value="TESTICULAR SOLUBLE ADENYLYL CYCLASE"/>
    <property type="match status" value="1"/>
</dbReference>
<dbReference type="GO" id="GO:0004016">
    <property type="term" value="F:adenylate cyclase activity"/>
    <property type="evidence" value="ECO:0007669"/>
    <property type="project" value="TreeGrafter"/>
</dbReference>
<dbReference type="SMART" id="SM00862">
    <property type="entry name" value="Trans_reg_C"/>
    <property type="match status" value="1"/>
</dbReference>
<accession>A0A2G8RJV0</accession>
<evidence type="ECO:0000256" key="2">
    <source>
        <dbReference type="ARBA" id="ARBA00022741"/>
    </source>
</evidence>
<dbReference type="InterPro" id="IPR001867">
    <property type="entry name" value="OmpR/PhoB-type_DNA-bd"/>
</dbReference>
<name>A0A2G8RJV0_9RHOB</name>
<dbReference type="SMART" id="SM01043">
    <property type="entry name" value="BTAD"/>
    <property type="match status" value="1"/>
</dbReference>
<dbReference type="AlphaFoldDB" id="A0A2G8RJV0"/>
<evidence type="ECO:0000259" key="6">
    <source>
        <dbReference type="SMART" id="SM01043"/>
    </source>
</evidence>
<feature type="domain" description="Bacterial transcriptional activator" evidence="6">
    <location>
        <begin position="101"/>
        <end position="236"/>
    </location>
</feature>
<dbReference type="SUPFAM" id="SSF48452">
    <property type="entry name" value="TPR-like"/>
    <property type="match status" value="2"/>
</dbReference>
<dbReference type="Gene3D" id="1.10.10.10">
    <property type="entry name" value="Winged helix-like DNA-binding domain superfamily/Winged helix DNA-binding domain"/>
    <property type="match status" value="1"/>
</dbReference>
<proteinExistence type="inferred from homology"/>
<dbReference type="SUPFAM" id="SSF52540">
    <property type="entry name" value="P-loop containing nucleoside triphosphate hydrolases"/>
    <property type="match status" value="1"/>
</dbReference>
<comment type="caution">
    <text evidence="7">The sequence shown here is derived from an EMBL/GenBank/DDBJ whole genome shotgun (WGS) entry which is preliminary data.</text>
</comment>
<dbReference type="RefSeq" id="WP_099909912.1">
    <property type="nucleotide sequence ID" value="NZ_AWWI01000042.1"/>
</dbReference>
<dbReference type="GO" id="GO:0006355">
    <property type="term" value="P:regulation of DNA-templated transcription"/>
    <property type="evidence" value="ECO:0007669"/>
    <property type="project" value="InterPro"/>
</dbReference>
<keyword evidence="8" id="KW-1185">Reference proteome</keyword>
<dbReference type="Proteomes" id="UP000231259">
    <property type="component" value="Unassembled WGS sequence"/>
</dbReference>
<dbReference type="CDD" id="cd07302">
    <property type="entry name" value="CHD"/>
    <property type="match status" value="1"/>
</dbReference>
<dbReference type="SUPFAM" id="SSF46894">
    <property type="entry name" value="C-terminal effector domain of the bipartite response regulators"/>
    <property type="match status" value="1"/>
</dbReference>
<evidence type="ECO:0000313" key="8">
    <source>
        <dbReference type="Proteomes" id="UP000231259"/>
    </source>
</evidence>
<protein>
    <recommendedName>
        <fullName evidence="9">Bacterial transcriptional activator domain-containing protein</fullName>
    </recommendedName>
</protein>
<evidence type="ECO:0000256" key="1">
    <source>
        <dbReference type="ARBA" id="ARBA00005820"/>
    </source>
</evidence>
<dbReference type="GO" id="GO:0005737">
    <property type="term" value="C:cytoplasm"/>
    <property type="evidence" value="ECO:0007669"/>
    <property type="project" value="TreeGrafter"/>
</dbReference>
<dbReference type="Gene3D" id="1.25.40.10">
    <property type="entry name" value="Tetratricopeptide repeat domain"/>
    <property type="match status" value="2"/>
</dbReference>
<evidence type="ECO:0008006" key="9">
    <source>
        <dbReference type="Google" id="ProtNLM"/>
    </source>
</evidence>
<dbReference type="InterPro" id="IPR036388">
    <property type="entry name" value="WH-like_DNA-bd_sf"/>
</dbReference>
<sequence length="1225" mass="133221">MKKVQLSLLGPCTLLSETGEEIPIKTRKSWALLALLARAPGMPVLREELAALLWSDSGEEQARASLRQEVAVLRRSLAPFAPEAISSNQGSLQLNLENFEIDTESFWRLTGSDPCAAVALYRGPFLNAMVVRSGGFDDWLQLEIERYRDAALGALLGLLATDMARDALPAAAETATAILRLDPAVEDAHKALMLFHIAQGAPDLALRQYKRCQEALHRELDVAPGQDLQDLAQSLRGAARLPAPAEPSTAWREEKREVSVLAVLVRDAARMSEAPDADPEDMLIFADTFRDDVNKVVAQFGGRLIESGNGRAIAVFGFPQASEFDLENALRAAQALMAQSTTAGLSCGLAQNKVLVRQAPNDPTAPDLTGGPIMMAAELAQLADPGGILVTAEVGEALRHKVAITEVAGRSDILGIVGPLAEPEQQPAGPVRDRSGHFVGREEELALLGGLWEGGTTERVQIGLITGEPGIGKSRLARAFLDSISPKPLTQLTLSGSPHRTGSALWPIRTGRVVAGHAATTYDEQSETDAPAPIAEATVESALSDVWSALGVGPSVLLIEDAHWFDHTSLDVLDQLVKGRPAGTLLILITSRTNSMAATLPAQGLIHISLDRLKRPRVRELVELLGSEKLGSKITEELVRRSSGNPLFVVELVRTMLREGDGARRKVPQNLRASLMARLDEAQETWPTLSAAAAIGPAFDFSLLQQILSLDRETLESQLNDLQEAGLILRFGRPPNARYEFRHALFQEFAYSMMLNKARMQCHSRIAHRLEHRGREKLLSSPEIIARHYELSGNVLKAVEFFEKAGQQTAVFSAQMEAAGHFSKALTLLDSLPAQERPVGLERKLLLQLGPQLLATKGFGAVEVESVYAKANIASAGDGGQMDFPRLLWGIWGQHVMRSELKSAEQIAAEIAADADAANDRDAQTAARYMQGVVAFYYGRAAQAAVFFEAAVAGAADDQIEICIRRFGVDPAVSSLAYLGWAYTLMGRYRDADDACQRCIDRAEASKHDFSVAFAHVFATGMYQFRQDSEAAQEMAEAAMRLSQGQSFAQWRAQTQIYLGRSLDLDGQDIGLELMEQGQLAYKETGASLAVPYVSLWRAEAFYAKGAAERAAEVAEETLGFTADTNVHYFDPELWRFLAKSQQAQGRDMAEVSETLAKAWQMADAAGNHLLALRAALDWCALAEKHADARAGESLRKSLSFVPEHPDLDEYHHALRVLGAEPVHL</sequence>
<evidence type="ECO:0000256" key="4">
    <source>
        <dbReference type="ARBA" id="ARBA00023125"/>
    </source>
</evidence>
<dbReference type="EMBL" id="AWWI01000042">
    <property type="protein sequence ID" value="PIL21368.1"/>
    <property type="molecule type" value="Genomic_DNA"/>
</dbReference>
<dbReference type="InterPro" id="IPR041664">
    <property type="entry name" value="AAA_16"/>
</dbReference>
<keyword evidence="2" id="KW-0547">Nucleotide-binding</keyword>
<evidence type="ECO:0000259" key="5">
    <source>
        <dbReference type="SMART" id="SM00862"/>
    </source>
</evidence>
<feature type="domain" description="OmpR/PhoB-type" evidence="5">
    <location>
        <begin position="19"/>
        <end position="94"/>
    </location>
</feature>
<organism evidence="7 8">
    <name type="scientific">Puniceibacterium antarcticum</name>
    <dbReference type="NCBI Taxonomy" id="1206336"/>
    <lineage>
        <taxon>Bacteria</taxon>
        <taxon>Pseudomonadati</taxon>
        <taxon>Pseudomonadota</taxon>
        <taxon>Alphaproteobacteria</taxon>
        <taxon>Rhodobacterales</taxon>
        <taxon>Paracoccaceae</taxon>
        <taxon>Puniceibacterium</taxon>
    </lineage>
</organism>
<dbReference type="GO" id="GO:0009190">
    <property type="term" value="P:cyclic nucleotide biosynthetic process"/>
    <property type="evidence" value="ECO:0007669"/>
    <property type="project" value="InterPro"/>
</dbReference>
<dbReference type="Pfam" id="PF03704">
    <property type="entry name" value="BTAD"/>
    <property type="match status" value="1"/>
</dbReference>
<dbReference type="InterPro" id="IPR029787">
    <property type="entry name" value="Nucleotide_cyclase"/>
</dbReference>
<dbReference type="InterPro" id="IPR016032">
    <property type="entry name" value="Sig_transdc_resp-reg_C-effctor"/>
</dbReference>
<gene>
    <name evidence="7" type="ORF">P775_05090</name>
</gene>
<dbReference type="PANTHER" id="PTHR16305:SF28">
    <property type="entry name" value="GUANYLATE CYCLASE DOMAIN-CONTAINING PROTEIN"/>
    <property type="match status" value="1"/>
</dbReference>
<dbReference type="GO" id="GO:0003677">
    <property type="term" value="F:DNA binding"/>
    <property type="evidence" value="ECO:0007669"/>
    <property type="project" value="UniProtKB-KW"/>
</dbReference>
<dbReference type="InterPro" id="IPR005158">
    <property type="entry name" value="BTAD"/>
</dbReference>
<dbReference type="InterPro" id="IPR001054">
    <property type="entry name" value="A/G_cyclase"/>
</dbReference>